<comment type="caution">
    <text evidence="8">The sequence shown here is derived from an EMBL/GenBank/DDBJ whole genome shotgun (WGS) entry which is preliminary data.</text>
</comment>
<dbReference type="Pfam" id="PF08281">
    <property type="entry name" value="Sigma70_r4_2"/>
    <property type="match status" value="1"/>
</dbReference>
<dbReference type="InterPro" id="IPR014284">
    <property type="entry name" value="RNA_pol_sigma-70_dom"/>
</dbReference>
<keyword evidence="2" id="KW-0805">Transcription regulation</keyword>
<dbReference type="NCBIfam" id="TIGR02937">
    <property type="entry name" value="sigma70-ECF"/>
    <property type="match status" value="1"/>
</dbReference>
<dbReference type="GO" id="GO:0003677">
    <property type="term" value="F:DNA binding"/>
    <property type="evidence" value="ECO:0007669"/>
    <property type="project" value="UniProtKB-KW"/>
</dbReference>
<name>A0A0F0KZQ0_9MICO</name>
<evidence type="ECO:0000256" key="5">
    <source>
        <dbReference type="ARBA" id="ARBA00023163"/>
    </source>
</evidence>
<dbReference type="InterPro" id="IPR036388">
    <property type="entry name" value="WH-like_DNA-bd_sf"/>
</dbReference>
<evidence type="ECO:0000256" key="2">
    <source>
        <dbReference type="ARBA" id="ARBA00023015"/>
    </source>
</evidence>
<dbReference type="SUPFAM" id="SSF88946">
    <property type="entry name" value="Sigma2 domain of RNA polymerase sigma factors"/>
    <property type="match status" value="1"/>
</dbReference>
<dbReference type="GO" id="GO:0006352">
    <property type="term" value="P:DNA-templated transcription initiation"/>
    <property type="evidence" value="ECO:0007669"/>
    <property type="project" value="InterPro"/>
</dbReference>
<keyword evidence="3" id="KW-0731">Sigma factor</keyword>
<keyword evidence="5" id="KW-0804">Transcription</keyword>
<feature type="domain" description="RNA polymerase sigma factor 70 region 4 type 2" evidence="7">
    <location>
        <begin position="118"/>
        <end position="167"/>
    </location>
</feature>
<keyword evidence="4" id="KW-0238">DNA-binding</keyword>
<sequence>MDPRTDAELLRALRAGDVRAYDALWLRHSKAALRYAHRRLASRAEDLVSEAFLAVFQQVTTTEAGPQFAFRSYLTSVVRNLAIRWRKEAEQLVQLGEVEQIDERDALSIAERDGDATAVLTALQALPERWQQVLWLAEVAEVSRPEIARQLGIKPNAVSQLQRRARAGLRIQWLSGQIPPALRDEEERH</sequence>
<dbReference type="InterPro" id="IPR013324">
    <property type="entry name" value="RNA_pol_sigma_r3/r4-like"/>
</dbReference>
<evidence type="ECO:0000313" key="9">
    <source>
        <dbReference type="Proteomes" id="UP000033448"/>
    </source>
</evidence>
<dbReference type="SUPFAM" id="SSF88659">
    <property type="entry name" value="Sigma3 and sigma4 domains of RNA polymerase sigma factors"/>
    <property type="match status" value="1"/>
</dbReference>
<accession>A0A0F0KZQ0</accession>
<keyword evidence="9" id="KW-1185">Reference proteome</keyword>
<evidence type="ECO:0000256" key="3">
    <source>
        <dbReference type="ARBA" id="ARBA00023082"/>
    </source>
</evidence>
<dbReference type="InterPro" id="IPR013249">
    <property type="entry name" value="RNA_pol_sigma70_r4_t2"/>
</dbReference>
<evidence type="ECO:0000259" key="7">
    <source>
        <dbReference type="Pfam" id="PF08281"/>
    </source>
</evidence>
<protein>
    <submittedName>
        <fullName evidence="8">RNA polymerase sigma factor</fullName>
    </submittedName>
</protein>
<dbReference type="AlphaFoldDB" id="A0A0F0KZQ0"/>
<comment type="similarity">
    <text evidence="1">Belongs to the sigma-70 factor family. ECF subfamily.</text>
</comment>
<dbReference type="InterPro" id="IPR039425">
    <property type="entry name" value="RNA_pol_sigma-70-like"/>
</dbReference>
<dbReference type="GO" id="GO:0016987">
    <property type="term" value="F:sigma factor activity"/>
    <property type="evidence" value="ECO:0007669"/>
    <property type="project" value="UniProtKB-KW"/>
</dbReference>
<gene>
    <name evidence="8" type="ORF">RL72_01064</name>
</gene>
<proteinExistence type="inferred from homology"/>
<dbReference type="Pfam" id="PF04542">
    <property type="entry name" value="Sigma70_r2"/>
    <property type="match status" value="1"/>
</dbReference>
<evidence type="ECO:0000313" key="8">
    <source>
        <dbReference type="EMBL" id="KJL26348.1"/>
    </source>
</evidence>
<reference evidence="8 9" key="1">
    <citation type="submission" date="2015-02" db="EMBL/GenBank/DDBJ databases">
        <title>Draft genome sequences of ten Microbacterium spp. with emphasis on heavy metal contaminated environments.</title>
        <authorList>
            <person name="Corretto E."/>
        </authorList>
    </citation>
    <scope>NUCLEOTIDE SEQUENCE [LARGE SCALE GENOMIC DNA]</scope>
    <source>
        <strain evidence="8 9">DSM 23848</strain>
    </source>
</reference>
<dbReference type="Gene3D" id="1.10.10.10">
    <property type="entry name" value="Winged helix-like DNA-binding domain superfamily/Winged helix DNA-binding domain"/>
    <property type="match status" value="1"/>
</dbReference>
<dbReference type="InterPro" id="IPR013325">
    <property type="entry name" value="RNA_pol_sigma_r2"/>
</dbReference>
<dbReference type="Gene3D" id="1.10.1740.10">
    <property type="match status" value="1"/>
</dbReference>
<dbReference type="PANTHER" id="PTHR43133">
    <property type="entry name" value="RNA POLYMERASE ECF-TYPE SIGMA FACTO"/>
    <property type="match status" value="1"/>
</dbReference>
<dbReference type="PANTHER" id="PTHR43133:SF8">
    <property type="entry name" value="RNA POLYMERASE SIGMA FACTOR HI_1459-RELATED"/>
    <property type="match status" value="1"/>
</dbReference>
<dbReference type="RefSeq" id="WP_045249789.1">
    <property type="nucleotide sequence ID" value="NZ_JYIT01000065.1"/>
</dbReference>
<organism evidence="8 9">
    <name type="scientific">Microbacterium azadirachtae</name>
    <dbReference type="NCBI Taxonomy" id="582680"/>
    <lineage>
        <taxon>Bacteria</taxon>
        <taxon>Bacillati</taxon>
        <taxon>Actinomycetota</taxon>
        <taxon>Actinomycetes</taxon>
        <taxon>Micrococcales</taxon>
        <taxon>Microbacteriaceae</taxon>
        <taxon>Microbacterium</taxon>
    </lineage>
</organism>
<evidence type="ECO:0000256" key="1">
    <source>
        <dbReference type="ARBA" id="ARBA00010641"/>
    </source>
</evidence>
<evidence type="ECO:0000259" key="6">
    <source>
        <dbReference type="Pfam" id="PF04542"/>
    </source>
</evidence>
<dbReference type="InterPro" id="IPR007627">
    <property type="entry name" value="RNA_pol_sigma70_r2"/>
</dbReference>
<evidence type="ECO:0000256" key="4">
    <source>
        <dbReference type="ARBA" id="ARBA00023125"/>
    </source>
</evidence>
<dbReference type="Proteomes" id="UP000033448">
    <property type="component" value="Unassembled WGS sequence"/>
</dbReference>
<feature type="domain" description="RNA polymerase sigma-70 region 2" evidence="6">
    <location>
        <begin position="25"/>
        <end position="88"/>
    </location>
</feature>
<dbReference type="EMBL" id="JYIT01000065">
    <property type="protein sequence ID" value="KJL26348.1"/>
    <property type="molecule type" value="Genomic_DNA"/>
</dbReference>
<dbReference type="PATRIC" id="fig|582680.7.peg.1102"/>